<reference evidence="9" key="2">
    <citation type="submission" date="2025-09" db="UniProtKB">
        <authorList>
            <consortium name="Ensembl"/>
        </authorList>
    </citation>
    <scope>IDENTIFICATION</scope>
</reference>
<dbReference type="GO" id="GO:0016412">
    <property type="term" value="F:serine O-acyltransferase activity"/>
    <property type="evidence" value="ECO:0007669"/>
    <property type="project" value="TreeGrafter"/>
</dbReference>
<keyword evidence="6 8" id="KW-0472">Membrane</keyword>
<dbReference type="PANTHER" id="PTHR13906">
    <property type="entry name" value="PORCUPINE"/>
    <property type="match status" value="1"/>
</dbReference>
<dbReference type="AlphaFoldDB" id="A0A8C8ALE3"/>
<dbReference type="Proteomes" id="UP000694552">
    <property type="component" value="Unplaced"/>
</dbReference>
<feature type="transmembrane region" description="Helical" evidence="8">
    <location>
        <begin position="386"/>
        <end position="407"/>
    </location>
</feature>
<comment type="subcellular location">
    <subcellularLocation>
        <location evidence="1">Endoplasmic reticulum membrane</location>
        <topology evidence="1">Multi-pass membrane protein</topology>
    </subcellularLocation>
</comment>
<name>A0A8C8ALE3_9STRI</name>
<dbReference type="GO" id="GO:0005789">
    <property type="term" value="C:endoplasmic reticulum membrane"/>
    <property type="evidence" value="ECO:0007669"/>
    <property type="project" value="UniProtKB-SubCell"/>
</dbReference>
<dbReference type="InterPro" id="IPR004299">
    <property type="entry name" value="MBOAT_fam"/>
</dbReference>
<evidence type="ECO:0000313" key="10">
    <source>
        <dbReference type="Proteomes" id="UP000694552"/>
    </source>
</evidence>
<evidence type="ECO:0000313" key="9">
    <source>
        <dbReference type="Ensembl" id="ENSOSUP00000006991.1"/>
    </source>
</evidence>
<keyword evidence="4" id="KW-0256">Endoplasmic reticulum</keyword>
<evidence type="ECO:0000256" key="4">
    <source>
        <dbReference type="ARBA" id="ARBA00022824"/>
    </source>
</evidence>
<evidence type="ECO:0000256" key="7">
    <source>
        <dbReference type="ARBA" id="ARBA00023315"/>
    </source>
</evidence>
<keyword evidence="5 8" id="KW-1133">Transmembrane helix</keyword>
<evidence type="ECO:0000256" key="1">
    <source>
        <dbReference type="ARBA" id="ARBA00004477"/>
    </source>
</evidence>
<keyword evidence="10" id="KW-1185">Reference proteome</keyword>
<sequence length="426" mass="46738">MHWADLLVLLPAAPYRLVAFPFAALFHHLCASGHLSLTARYIFLLAGGCLLAGIAMGSYAVLLLIPVAGSVLLLLSVSPAHAHTWVFTLQMSWQTLCHLGLSSQELDPQDTRPTIALSAIMLLTQKATSLALDIHEGLVPLQLGQGILQRTLPLCSYLLFFPALLGGPLCSFSTFQARIESCGALPGPLRAVGQRCLCAVALQGLRAGLAGALAGGQGCAGLGCLPRVWAQALLLRLAYYLHWVLDEALLEAAGFRPEAGHGDLSIHDLWTLETTHRLAVFTRTWNKSTSRWLRRLIFQRCPAQPLLATFAFSAWWHGLRPGQVFGFLCWAVMVEADYRIHPFLSAWATCQGVKLLYRGTTWVFTQLIVAYILVAVETESFSMLCLLWTSCNSIVPLSYSLALLLLLAKNHRIIRWFGLEGTLKIT</sequence>
<evidence type="ECO:0000256" key="8">
    <source>
        <dbReference type="SAM" id="Phobius"/>
    </source>
</evidence>
<dbReference type="Ensembl" id="ENSOSUT00000007266.1">
    <property type="protein sequence ID" value="ENSOSUP00000006991.1"/>
    <property type="gene ID" value="ENSOSUG00000005198.1"/>
</dbReference>
<dbReference type="InterPro" id="IPR049941">
    <property type="entry name" value="LPLAT_7/PORCN-like"/>
</dbReference>
<dbReference type="Pfam" id="PF03062">
    <property type="entry name" value="MBOAT"/>
    <property type="match status" value="1"/>
</dbReference>
<protein>
    <submittedName>
        <fullName evidence="9">Membrane bound O-acyltransferase domain containing 4</fullName>
    </submittedName>
</protein>
<keyword evidence="3 8" id="KW-0812">Transmembrane</keyword>
<feature type="transmembrane region" description="Helical" evidence="8">
    <location>
        <begin position="6"/>
        <end position="29"/>
    </location>
</feature>
<feature type="transmembrane region" description="Helical" evidence="8">
    <location>
        <begin position="41"/>
        <end position="65"/>
    </location>
</feature>
<evidence type="ECO:0000256" key="2">
    <source>
        <dbReference type="ARBA" id="ARBA00022679"/>
    </source>
</evidence>
<organism evidence="9 10">
    <name type="scientific">Otus sunia</name>
    <name type="common">Oriental scops-owl</name>
    <dbReference type="NCBI Taxonomy" id="257818"/>
    <lineage>
        <taxon>Eukaryota</taxon>
        <taxon>Metazoa</taxon>
        <taxon>Chordata</taxon>
        <taxon>Craniata</taxon>
        <taxon>Vertebrata</taxon>
        <taxon>Euteleostomi</taxon>
        <taxon>Archelosauria</taxon>
        <taxon>Archosauria</taxon>
        <taxon>Dinosauria</taxon>
        <taxon>Saurischia</taxon>
        <taxon>Theropoda</taxon>
        <taxon>Coelurosauria</taxon>
        <taxon>Aves</taxon>
        <taxon>Neognathae</taxon>
        <taxon>Neoaves</taxon>
        <taxon>Telluraves</taxon>
        <taxon>Strigiformes</taxon>
        <taxon>Strigidae</taxon>
        <taxon>Otus</taxon>
    </lineage>
</organism>
<proteinExistence type="predicted"/>
<dbReference type="GO" id="GO:0030258">
    <property type="term" value="P:lipid modification"/>
    <property type="evidence" value="ECO:0007669"/>
    <property type="project" value="TreeGrafter"/>
</dbReference>
<evidence type="ECO:0000256" key="3">
    <source>
        <dbReference type="ARBA" id="ARBA00022692"/>
    </source>
</evidence>
<evidence type="ECO:0000256" key="6">
    <source>
        <dbReference type="ARBA" id="ARBA00023136"/>
    </source>
</evidence>
<accession>A0A8C8ALE3</accession>
<feature type="transmembrane region" description="Helical" evidence="8">
    <location>
        <begin position="355"/>
        <end position="374"/>
    </location>
</feature>
<evidence type="ECO:0000256" key="5">
    <source>
        <dbReference type="ARBA" id="ARBA00022989"/>
    </source>
</evidence>
<dbReference type="PANTHER" id="PTHR13906:SF3">
    <property type="entry name" value="GHRELIN O-ACYLTRANSFERASE"/>
    <property type="match status" value="1"/>
</dbReference>
<reference evidence="9" key="1">
    <citation type="submission" date="2025-08" db="UniProtKB">
        <authorList>
            <consortium name="Ensembl"/>
        </authorList>
    </citation>
    <scope>IDENTIFICATION</scope>
</reference>
<keyword evidence="2" id="KW-0808">Transferase</keyword>
<keyword evidence="7" id="KW-0012">Acyltransferase</keyword>